<keyword evidence="1" id="KW-0472">Membrane</keyword>
<feature type="transmembrane region" description="Helical" evidence="1">
    <location>
        <begin position="169"/>
        <end position="187"/>
    </location>
</feature>
<keyword evidence="1" id="KW-1133">Transmembrane helix</keyword>
<organism evidence="2 3">
    <name type="scientific">Clostridium neuense</name>
    <dbReference type="NCBI Taxonomy" id="1728934"/>
    <lineage>
        <taxon>Bacteria</taxon>
        <taxon>Bacillati</taxon>
        <taxon>Bacillota</taxon>
        <taxon>Clostridia</taxon>
        <taxon>Eubacteriales</taxon>
        <taxon>Clostridiaceae</taxon>
        <taxon>Clostridium</taxon>
    </lineage>
</organism>
<sequence length="493" mass="57417">MKKINYIKNNCLIETVILVIIGIILLNTLFIYPIIGRYNNGDFDRLMVYGGLNEMGRNYHEIYDGFMHAKYLVTDPGVFLPFYWDWVSEAVLVKFAVVLFLIVNGFRSNIFDIRYLSFFYCAAFLLGIFLVLRYNRLSKVTKLFAGVFIILFFTSTCYIAYFNSFYGEAGTIIFFFLTIGTYLRLITMSKPRIRDFVYFFIASGGFLTAKSQNLPLFIFMLIIYGSLYVCYSELRYGKEILIGSVFVFVFCFISYFSLTNTIKENNLFQSVFCGVLQQSKTPEKDLTELGLNKKLVIFNGHSFYNKDKGLDPLGKDMMKEFYPKISNWKILGFYLSHPGRMWEKIEDSANNAYAFNKPGNWNFEKNQKDSKKLVNNFRIELIDKFQAFHHNVYVFIVFSIMYFGVSLFYLITSKKRDIKLLNLMIIFILVAGASQFVLPIIGAGHCDFGKHLFLLNLCYDTMFGISLLWCMHIIPRVLYAAKFKIRKRKILNG</sequence>
<feature type="transmembrane region" description="Helical" evidence="1">
    <location>
        <begin position="240"/>
        <end position="258"/>
    </location>
</feature>
<keyword evidence="1" id="KW-0812">Transmembrane</keyword>
<feature type="transmembrane region" description="Helical" evidence="1">
    <location>
        <begin position="214"/>
        <end position="231"/>
    </location>
</feature>
<dbReference type="Proteomes" id="UP001623592">
    <property type="component" value="Unassembled WGS sequence"/>
</dbReference>
<feature type="transmembrane region" description="Helical" evidence="1">
    <location>
        <begin position="423"/>
        <end position="441"/>
    </location>
</feature>
<comment type="caution">
    <text evidence="2">The sequence shown here is derived from an EMBL/GenBank/DDBJ whole genome shotgun (WGS) entry which is preliminary data.</text>
</comment>
<feature type="transmembrane region" description="Helical" evidence="1">
    <location>
        <begin position="83"/>
        <end position="103"/>
    </location>
</feature>
<dbReference type="EMBL" id="JBJIAA010000025">
    <property type="protein sequence ID" value="MFL0253104.1"/>
    <property type="molecule type" value="Genomic_DNA"/>
</dbReference>
<accession>A0ABW8TKT7</accession>
<feature type="transmembrane region" description="Helical" evidence="1">
    <location>
        <begin position="392"/>
        <end position="411"/>
    </location>
</feature>
<evidence type="ECO:0000313" key="2">
    <source>
        <dbReference type="EMBL" id="MFL0253104.1"/>
    </source>
</evidence>
<name>A0ABW8TKT7_9CLOT</name>
<evidence type="ECO:0000256" key="1">
    <source>
        <dbReference type="SAM" id="Phobius"/>
    </source>
</evidence>
<feature type="transmembrane region" description="Helical" evidence="1">
    <location>
        <begin position="461"/>
        <end position="479"/>
    </location>
</feature>
<keyword evidence="3" id="KW-1185">Reference proteome</keyword>
<gene>
    <name evidence="2" type="ORF">ACJDT4_22115</name>
</gene>
<evidence type="ECO:0000313" key="3">
    <source>
        <dbReference type="Proteomes" id="UP001623592"/>
    </source>
</evidence>
<protein>
    <recommendedName>
        <fullName evidence="4">Glycosyltransferase RgtA/B/C/D-like domain-containing protein</fullName>
    </recommendedName>
</protein>
<evidence type="ECO:0008006" key="4">
    <source>
        <dbReference type="Google" id="ProtNLM"/>
    </source>
</evidence>
<proteinExistence type="predicted"/>
<feature type="transmembrane region" description="Helical" evidence="1">
    <location>
        <begin position="115"/>
        <end position="134"/>
    </location>
</feature>
<reference evidence="2 3" key="1">
    <citation type="submission" date="2024-11" db="EMBL/GenBank/DDBJ databases">
        <authorList>
            <person name="Heng Y.C."/>
            <person name="Lim A.C.H."/>
            <person name="Lee J.K.Y."/>
            <person name="Kittelmann S."/>
        </authorList>
    </citation>
    <scope>NUCLEOTIDE SEQUENCE [LARGE SCALE GENOMIC DNA]</scope>
    <source>
        <strain evidence="2 3">WILCCON 0114</strain>
    </source>
</reference>
<feature type="transmembrane region" description="Helical" evidence="1">
    <location>
        <begin position="140"/>
        <end position="162"/>
    </location>
</feature>
<feature type="transmembrane region" description="Helical" evidence="1">
    <location>
        <begin position="12"/>
        <end position="35"/>
    </location>
</feature>
<dbReference type="RefSeq" id="WP_406789766.1">
    <property type="nucleotide sequence ID" value="NZ_JBJIAA010000025.1"/>
</dbReference>